<comment type="caution">
    <text evidence="5">The sequence shown here is derived from an EMBL/GenBank/DDBJ whole genome shotgun (WGS) entry which is preliminary data.</text>
</comment>
<dbReference type="Gene3D" id="2.40.100.10">
    <property type="entry name" value="Cyclophilin-like"/>
    <property type="match status" value="1"/>
</dbReference>
<keyword evidence="3" id="KW-0067">ATP-binding</keyword>
<dbReference type="SUPFAM" id="SSF50891">
    <property type="entry name" value="Cyclophilin-like"/>
    <property type="match status" value="1"/>
</dbReference>
<dbReference type="GO" id="GO:0016740">
    <property type="term" value="F:transferase activity"/>
    <property type="evidence" value="ECO:0007669"/>
    <property type="project" value="UniProtKB-KW"/>
</dbReference>
<organism evidence="5 6">
    <name type="scientific">Methylosinus sporium</name>
    <dbReference type="NCBI Taxonomy" id="428"/>
    <lineage>
        <taxon>Bacteria</taxon>
        <taxon>Pseudomonadati</taxon>
        <taxon>Pseudomonadota</taxon>
        <taxon>Alphaproteobacteria</taxon>
        <taxon>Hyphomicrobiales</taxon>
        <taxon>Methylocystaceae</taxon>
        <taxon>Methylosinus</taxon>
    </lineage>
</organism>
<keyword evidence="1" id="KW-0547">Nucleotide-binding</keyword>
<dbReference type="Pfam" id="PF02626">
    <property type="entry name" value="CT_A_B"/>
    <property type="match status" value="1"/>
</dbReference>
<dbReference type="GO" id="GO:0005524">
    <property type="term" value="F:ATP binding"/>
    <property type="evidence" value="ECO:0007669"/>
    <property type="project" value="UniProtKB-KW"/>
</dbReference>
<dbReference type="RefSeq" id="WP_142864627.1">
    <property type="nucleotide sequence ID" value="NZ_VJMF01000116.1"/>
</dbReference>
<gene>
    <name evidence="5" type="ORF">FM996_20805</name>
</gene>
<dbReference type="SMART" id="SM00797">
    <property type="entry name" value="AHS2"/>
    <property type="match status" value="1"/>
</dbReference>
<dbReference type="InterPro" id="IPR052708">
    <property type="entry name" value="PxpC"/>
</dbReference>
<evidence type="ECO:0000259" key="4">
    <source>
        <dbReference type="SMART" id="SM00797"/>
    </source>
</evidence>
<dbReference type="Proteomes" id="UP000316781">
    <property type="component" value="Unassembled WGS sequence"/>
</dbReference>
<dbReference type="InterPro" id="IPR029000">
    <property type="entry name" value="Cyclophilin-like_dom_sf"/>
</dbReference>
<dbReference type="NCBIfam" id="TIGR00724">
    <property type="entry name" value="urea_amlyse_rel"/>
    <property type="match status" value="1"/>
</dbReference>
<dbReference type="InterPro" id="IPR003778">
    <property type="entry name" value="CT_A_B"/>
</dbReference>
<evidence type="ECO:0000256" key="1">
    <source>
        <dbReference type="ARBA" id="ARBA00022741"/>
    </source>
</evidence>
<evidence type="ECO:0000256" key="3">
    <source>
        <dbReference type="ARBA" id="ARBA00022840"/>
    </source>
</evidence>
<proteinExistence type="predicted"/>
<protein>
    <submittedName>
        <fullName evidence="5">Biotin-dependent carboxyltransferase family protein</fullName>
    </submittedName>
</protein>
<sequence length="343" mass="35074">MSARLIARAAGPGVTVQDAGRRGSLRFGVTPAGPMDARAFAAANLAAGAAMGAAAIEVSLGGLELTAEGETIGLAIAGGEFDIRLDGAPLPSACALALEPGVRLSIRAGRSGAWCYVAIAGRIDLPPTLGSLATHTRSSMGGLEGRGLRAGDSLPLADLAAPPRALLALEAPWLAASEEPIRAVLGPQADYFTPEAIGEFLSTRWRVGQRSDRMAYRLEGARLAHAKGHDIVSDGVALGAIQVPGDGAPLVLMADRQPTGGYPKIANVIGADIGRFAQRRPGEAFSFAAVSIEEAVAARRAQSEAVDAGVRLRPMGGEISTELLLSANLIGGVADANLPLEKE</sequence>
<dbReference type="GO" id="GO:0016787">
    <property type="term" value="F:hydrolase activity"/>
    <property type="evidence" value="ECO:0007669"/>
    <property type="project" value="UniProtKB-KW"/>
</dbReference>
<keyword evidence="5" id="KW-0808">Transferase</keyword>
<feature type="domain" description="Carboxyltransferase" evidence="4">
    <location>
        <begin position="26"/>
        <end position="305"/>
    </location>
</feature>
<evidence type="ECO:0000256" key="2">
    <source>
        <dbReference type="ARBA" id="ARBA00022801"/>
    </source>
</evidence>
<evidence type="ECO:0000313" key="6">
    <source>
        <dbReference type="Proteomes" id="UP000316781"/>
    </source>
</evidence>
<evidence type="ECO:0000313" key="5">
    <source>
        <dbReference type="EMBL" id="TRL23875.1"/>
    </source>
</evidence>
<name>A0A549SCX8_METSR</name>
<accession>A0A549SCX8</accession>
<dbReference type="EMBL" id="VJMF01000116">
    <property type="protein sequence ID" value="TRL23875.1"/>
    <property type="molecule type" value="Genomic_DNA"/>
</dbReference>
<dbReference type="PANTHER" id="PTHR43309">
    <property type="entry name" value="5-OXOPROLINASE SUBUNIT C"/>
    <property type="match status" value="1"/>
</dbReference>
<dbReference type="AlphaFoldDB" id="A0A549SCX8"/>
<dbReference type="PANTHER" id="PTHR43309:SF5">
    <property type="entry name" value="5-OXOPROLINASE SUBUNIT C"/>
    <property type="match status" value="1"/>
</dbReference>
<keyword evidence="2" id="KW-0378">Hydrolase</keyword>
<reference evidence="5 6" key="1">
    <citation type="submission" date="2019-07" db="EMBL/GenBank/DDBJ databases">
        <title>Ln-dependent methylotrophs.</title>
        <authorList>
            <person name="Tani A."/>
        </authorList>
    </citation>
    <scope>NUCLEOTIDE SEQUENCE [LARGE SCALE GENOMIC DNA]</scope>
    <source>
        <strain evidence="5 6">SM89A</strain>
    </source>
</reference>